<gene>
    <name evidence="2" type="ORF">M3B43_00205</name>
</gene>
<dbReference type="Proteomes" id="UP001205046">
    <property type="component" value="Unassembled WGS sequence"/>
</dbReference>
<evidence type="ECO:0000313" key="2">
    <source>
        <dbReference type="EMBL" id="MCT1605764.1"/>
    </source>
</evidence>
<evidence type="ECO:0000259" key="1">
    <source>
        <dbReference type="Pfam" id="PF01882"/>
    </source>
</evidence>
<dbReference type="Pfam" id="PF01882">
    <property type="entry name" value="DUF58"/>
    <property type="match status" value="1"/>
</dbReference>
<proteinExistence type="predicted"/>
<dbReference type="InterPro" id="IPR002881">
    <property type="entry name" value="DUF58"/>
</dbReference>
<sequence length="433" mass="47110">MIFTPRLLWVTLGLALAVVVLPDLFWLWMVLLAALILADVLLAGSPRRLKVVREPVGPLRSSETTTAGTRVENSGARALRGWVKDGWQPTAGAEDGLQRLQVSAGGATTVQVRLTPKRRGNLRSEHITIRSIGPMGLAGRQVVHHVAHELRVLPEFRSRRHLPSKLRRLRELDGTTAVQLRGAGTEFDSLRDYVRGDDVRSIDWRATARRQDGAGGHLVVRTWRPERDRRVILCLDASRTSAARVEDEPRLNAGIEAALLLGALASSAGDRVDFMAFQRQLVARASSSERGDFLNLMATSMAPVEPVLVEADFSQLPAQVASVSSHRSLVVVLTALDSASLQEGLLPVLPALTAKHRVVVASVQDPELQRRGQQRGTAAQVYRAAAAERTLIEHRTVAAELSAMGVEVVEAAPEELPPALADAYIRLKATGKL</sequence>
<evidence type="ECO:0000313" key="3">
    <source>
        <dbReference type="Proteomes" id="UP001205046"/>
    </source>
</evidence>
<keyword evidence="3" id="KW-1185">Reference proteome</keyword>
<reference evidence="2 3" key="1">
    <citation type="submission" date="2022-04" db="EMBL/GenBank/DDBJ databases">
        <title>Human microbiome associated bacterial genomes.</title>
        <authorList>
            <person name="Sandstrom S."/>
            <person name="Salamzade R."/>
            <person name="Kalan L.R."/>
        </authorList>
    </citation>
    <scope>NUCLEOTIDE SEQUENCE [LARGE SCALE GENOMIC DNA]</scope>
    <source>
        <strain evidence="3">p3-SID767</strain>
    </source>
</reference>
<dbReference type="RefSeq" id="WP_260072057.1">
    <property type="nucleotide sequence ID" value="NZ_JALXMO010000001.1"/>
</dbReference>
<dbReference type="PANTHER" id="PTHR33608">
    <property type="entry name" value="BLL2464 PROTEIN"/>
    <property type="match status" value="1"/>
</dbReference>
<organism evidence="2 3">
    <name type="scientific">Nesterenkonia massiliensis</name>
    <dbReference type="NCBI Taxonomy" id="1232429"/>
    <lineage>
        <taxon>Bacteria</taxon>
        <taxon>Bacillati</taxon>
        <taxon>Actinomycetota</taxon>
        <taxon>Actinomycetes</taxon>
        <taxon>Micrococcales</taxon>
        <taxon>Micrococcaceae</taxon>
        <taxon>Nesterenkonia</taxon>
    </lineage>
</organism>
<comment type="caution">
    <text evidence="2">The sequence shown here is derived from an EMBL/GenBank/DDBJ whole genome shotgun (WGS) entry which is preliminary data.</text>
</comment>
<feature type="domain" description="DUF58" evidence="1">
    <location>
        <begin position="190"/>
        <end position="367"/>
    </location>
</feature>
<dbReference type="PANTHER" id="PTHR33608:SF3">
    <property type="entry name" value="SLR2013 PROTEIN"/>
    <property type="match status" value="1"/>
</dbReference>
<protein>
    <submittedName>
        <fullName evidence="2">DUF58 domain-containing protein</fullName>
    </submittedName>
</protein>
<accession>A0ABT2HMI6</accession>
<name>A0ABT2HMI6_9MICC</name>
<dbReference type="EMBL" id="JALXMO010000001">
    <property type="protein sequence ID" value="MCT1605764.1"/>
    <property type="molecule type" value="Genomic_DNA"/>
</dbReference>